<dbReference type="SMART" id="SM00387">
    <property type="entry name" value="HATPase_c"/>
    <property type="match status" value="1"/>
</dbReference>
<dbReference type="CDD" id="cd06225">
    <property type="entry name" value="HAMP"/>
    <property type="match status" value="1"/>
</dbReference>
<dbReference type="Pfam" id="PF00512">
    <property type="entry name" value="HisKA"/>
    <property type="match status" value="1"/>
</dbReference>
<keyword evidence="13" id="KW-0472">Membrane</keyword>
<dbReference type="EC" id="2.7.13.3" evidence="4"/>
<feature type="domain" description="Response regulatory" evidence="15">
    <location>
        <begin position="770"/>
        <end position="890"/>
    </location>
</feature>
<evidence type="ECO:0000256" key="11">
    <source>
        <dbReference type="ARBA" id="ARBA00074306"/>
    </source>
</evidence>
<dbReference type="Gene3D" id="6.10.340.10">
    <property type="match status" value="1"/>
</dbReference>
<dbReference type="GO" id="GO:0016020">
    <property type="term" value="C:membrane"/>
    <property type="evidence" value="ECO:0007669"/>
    <property type="project" value="UniProtKB-SubCell"/>
</dbReference>
<dbReference type="CDD" id="cd00082">
    <property type="entry name" value="HisKA"/>
    <property type="match status" value="1"/>
</dbReference>
<dbReference type="EMBL" id="CP001810">
    <property type="protein sequence ID" value="ADL35629.1"/>
    <property type="molecule type" value="Genomic_DNA"/>
</dbReference>
<feature type="domain" description="Histidine kinase" evidence="14">
    <location>
        <begin position="531"/>
        <end position="755"/>
    </location>
</feature>
<evidence type="ECO:0000259" key="16">
    <source>
        <dbReference type="PROSITE" id="PS50885"/>
    </source>
</evidence>
<dbReference type="InterPro" id="IPR003660">
    <property type="entry name" value="HAMP_dom"/>
</dbReference>
<evidence type="ECO:0000256" key="1">
    <source>
        <dbReference type="ARBA" id="ARBA00000085"/>
    </source>
</evidence>
<dbReference type="InterPro" id="IPR003594">
    <property type="entry name" value="HATPase_dom"/>
</dbReference>
<dbReference type="PANTHER" id="PTHR45339">
    <property type="entry name" value="HYBRID SIGNAL TRANSDUCTION HISTIDINE KINASE J"/>
    <property type="match status" value="1"/>
</dbReference>
<dbReference type="SUPFAM" id="SSF47384">
    <property type="entry name" value="Homodimeric domain of signal transducing histidine kinase"/>
    <property type="match status" value="1"/>
</dbReference>
<keyword evidence="13" id="KW-0812">Transmembrane</keyword>
<dbReference type="SMART" id="SM00388">
    <property type="entry name" value="HisKA"/>
    <property type="match status" value="1"/>
</dbReference>
<dbReference type="Pfam" id="PF02518">
    <property type="entry name" value="HATPase_c"/>
    <property type="match status" value="1"/>
</dbReference>
<protein>
    <recommendedName>
        <fullName evidence="11">Circadian input-output histidine kinase CikA</fullName>
        <ecNumber evidence="4">2.7.13.3</ecNumber>
    </recommendedName>
    <alternativeName>
        <fullName evidence="5">Stage 0 sporulation protein A homolog</fullName>
    </alternativeName>
</protein>
<evidence type="ECO:0000256" key="3">
    <source>
        <dbReference type="ARBA" id="ARBA00006402"/>
    </source>
</evidence>
<dbReference type="Gene3D" id="3.40.50.2300">
    <property type="match status" value="2"/>
</dbReference>
<dbReference type="AlphaFoldDB" id="E0RVU7"/>
<dbReference type="PRINTS" id="PR00344">
    <property type="entry name" value="BCTRLSENSOR"/>
</dbReference>
<dbReference type="GO" id="GO:0000155">
    <property type="term" value="F:phosphorelay sensor kinase activity"/>
    <property type="evidence" value="ECO:0007669"/>
    <property type="project" value="InterPro"/>
</dbReference>
<reference evidence="17 18" key="1">
    <citation type="journal article" date="2010" name="PLoS ONE">
        <title>The glycobiome of the rumen bacterium Butyrivibrio proteoclasticus B316(T) highlights adaptation to a polysaccharide-rich environment.</title>
        <authorList>
            <person name="Kelly W.J."/>
            <person name="Leahy S.C."/>
            <person name="Altermann E."/>
            <person name="Yeoman C.J."/>
            <person name="Dunne J.C."/>
            <person name="Kong Z."/>
            <person name="Pacheco D.M."/>
            <person name="Li D."/>
            <person name="Noel S.J."/>
            <person name="Moon C.D."/>
            <person name="Cookson A.L."/>
            <person name="Attwood G.T."/>
        </authorList>
    </citation>
    <scope>NUCLEOTIDE SEQUENCE [LARGE SCALE GENOMIC DNA]</scope>
    <source>
        <strain evidence="18">ATCC 51982 / DSM 14932 / B316</strain>
    </source>
</reference>
<proteinExistence type="inferred from homology"/>
<dbReference type="STRING" id="515622.bpr_I2899"/>
<dbReference type="InterPro" id="IPR036097">
    <property type="entry name" value="HisK_dim/P_sf"/>
</dbReference>
<dbReference type="SUPFAM" id="SSF52172">
    <property type="entry name" value="CheY-like"/>
    <property type="match status" value="2"/>
</dbReference>
<dbReference type="InterPro" id="IPR003661">
    <property type="entry name" value="HisK_dim/P_dom"/>
</dbReference>
<feature type="domain" description="HAMP" evidence="16">
    <location>
        <begin position="311"/>
        <end position="363"/>
    </location>
</feature>
<evidence type="ECO:0000256" key="13">
    <source>
        <dbReference type="SAM" id="Phobius"/>
    </source>
</evidence>
<name>E0RVU7_BUTPB</name>
<keyword evidence="9" id="KW-0902">Two-component regulatory system</keyword>
<dbReference type="SMART" id="SM00448">
    <property type="entry name" value="REC"/>
    <property type="match status" value="2"/>
</dbReference>
<evidence type="ECO:0000313" key="17">
    <source>
        <dbReference type="EMBL" id="ADL35629.1"/>
    </source>
</evidence>
<dbReference type="eggNOG" id="COG0784">
    <property type="taxonomic scope" value="Bacteria"/>
</dbReference>
<evidence type="ECO:0000256" key="2">
    <source>
        <dbReference type="ARBA" id="ARBA00004370"/>
    </source>
</evidence>
<dbReference type="SUPFAM" id="SSF55874">
    <property type="entry name" value="ATPase domain of HSP90 chaperone/DNA topoisomerase II/histidine kinase"/>
    <property type="match status" value="1"/>
</dbReference>
<evidence type="ECO:0000256" key="9">
    <source>
        <dbReference type="ARBA" id="ARBA00023012"/>
    </source>
</evidence>
<comment type="function">
    <text evidence="10">May play the central regulatory role in sporulation. It may be an element of the effector pathway responsible for the activation of sporulation genes in response to nutritional stress. Spo0A may act in concert with spo0H (a sigma factor) to control the expression of some genes that are critical to the sporulation process.</text>
</comment>
<evidence type="ECO:0000256" key="5">
    <source>
        <dbReference type="ARBA" id="ARBA00018672"/>
    </source>
</evidence>
<dbReference type="Gene3D" id="3.30.565.10">
    <property type="entry name" value="Histidine kinase-like ATPase, C-terminal domain"/>
    <property type="match status" value="1"/>
</dbReference>
<evidence type="ECO:0000256" key="6">
    <source>
        <dbReference type="ARBA" id="ARBA00022553"/>
    </source>
</evidence>
<comment type="subcellular location">
    <subcellularLocation>
        <location evidence="2">Membrane</location>
    </subcellularLocation>
</comment>
<keyword evidence="13" id="KW-1133">Transmembrane helix</keyword>
<sequence>MGAKTKGQWRHSIKTQLRVILAVLIVVPIVILGIYMYVVARRNLIQQTQIAMQGNTEVIANGLESNCKRTTDIIKFFTYEEDLRKALERAENDPYTLSAELSKNIEPIIWYYMSSDTNIESINIYSDLIPEDHIGDFMHKPETEDEMTRYDLCRNEYSTMWVTDGKGGVYVIKALLDLGTSSKLVGTVELKVRNSSFFSAINNSGYLDNGILVVDGKGNIVIHKGIEDRKLDTDICKVAIDYGVDFMDNGFVEGKEYFLSSSNKFENSWKLFYYVDRSEITADVVSILISDIVIALILFALAFVVASVYAERFSRRINVLNDMAGEVRNGNFNIQDEDKSRDEIGQLSTAMAGMAGQLREMVDEINERNVKDLQSKDNDIHYREWLFDFVVERNNDILAVVDGDSYIPSFVTSNVEDVLGIPLTDIQEDIRNLDKAHDQEKTDGINIEAVFNKCKETGEAFIQDEIKLENIKTGEHLYYRGITVTTFDDGGQRTAIALYDRTQEIRRNHQLQEALNAAETANKAKTSFLANMSHDFRTPMNAITGFNLLIDKHAEEPDKVKEYTHKISLASQNLLSMLNDVLDMSKIESGKTTLDIKEVPIGLLLEEINSVISFQAKNKNQEYIVKIEDMQHDIFMGDKQRINEILMNILGNAIKYTPEGGRIEFTINESPSSSEGFQNVTFTIKDNGIGMKPEYKDKIFDAFSREEKGATKTIQGTGLGMAITKSLVELMGGTIRVDSEEGKGSTFIVNLRLKAVEADVGFWKANGITTMLVVNSDMEADEKHRKAYEKDNIDTTCAYSGTEALKCIDKLATENKHFDFILIDETIEDTTVEELVKNIRARDSKNNSLIFAVTDNYEMNADALRAAGCNDILQKPVFVTTLKKAIEDITKRKVEKEQEQTNPLEGMHFLAAEDNDINADILIELMDMFGATVTRGCNGQEVVEMFKNAKEGDYDMILMDVQMPVMNGYEAAAAIRSIPTEWAQRIPIIAMTANAYADDVQLAFDAGMNAHVTKPIDIKVVEKTILQFKNK</sequence>
<dbReference type="KEGG" id="bpb:bpr_I2899"/>
<keyword evidence="7 17" id="KW-0808">Transferase</keyword>
<evidence type="ECO:0000259" key="15">
    <source>
        <dbReference type="PROSITE" id="PS50110"/>
    </source>
</evidence>
<dbReference type="FunFam" id="3.30.565.10:FF:000010">
    <property type="entry name" value="Sensor histidine kinase RcsC"/>
    <property type="match status" value="1"/>
</dbReference>
<dbReference type="PROSITE" id="PS50885">
    <property type="entry name" value="HAMP"/>
    <property type="match status" value="1"/>
</dbReference>
<accession>E0RVU7</accession>
<keyword evidence="18" id="KW-1185">Reference proteome</keyword>
<dbReference type="InterPro" id="IPR011006">
    <property type="entry name" value="CheY-like_superfamily"/>
</dbReference>
<dbReference type="SMART" id="SM00304">
    <property type="entry name" value="HAMP"/>
    <property type="match status" value="1"/>
</dbReference>
<evidence type="ECO:0000256" key="7">
    <source>
        <dbReference type="ARBA" id="ARBA00022679"/>
    </source>
</evidence>
<feature type="modified residue" description="4-aspartylphosphate" evidence="12">
    <location>
        <position position="960"/>
    </location>
</feature>
<dbReference type="eggNOG" id="COG2204">
    <property type="taxonomic scope" value="Bacteria"/>
</dbReference>
<organism evidence="17 18">
    <name type="scientific">Butyrivibrio proteoclasticus (strain ATCC 51982 / DSM 14932 / B316)</name>
    <name type="common">Clostridium proteoclasticum</name>
    <dbReference type="NCBI Taxonomy" id="515622"/>
    <lineage>
        <taxon>Bacteria</taxon>
        <taxon>Bacillati</taxon>
        <taxon>Bacillota</taxon>
        <taxon>Clostridia</taxon>
        <taxon>Lachnospirales</taxon>
        <taxon>Lachnospiraceae</taxon>
        <taxon>Butyrivibrio</taxon>
    </lineage>
</organism>
<dbReference type="InterPro" id="IPR036890">
    <property type="entry name" value="HATPase_C_sf"/>
</dbReference>
<dbReference type="HOGENOM" id="CLU_000445_114_21_9"/>
<comment type="catalytic activity">
    <reaction evidence="1">
        <text>ATP + protein L-histidine = ADP + protein N-phospho-L-histidine.</text>
        <dbReference type="EC" id="2.7.13.3"/>
    </reaction>
</comment>
<dbReference type="Pfam" id="PF00672">
    <property type="entry name" value="HAMP"/>
    <property type="match status" value="1"/>
</dbReference>
<keyword evidence="6 12" id="KW-0597">Phosphoprotein</keyword>
<dbReference type="InterPro" id="IPR005467">
    <property type="entry name" value="His_kinase_dom"/>
</dbReference>
<dbReference type="InterPro" id="IPR004358">
    <property type="entry name" value="Sig_transdc_His_kin-like_C"/>
</dbReference>
<dbReference type="Pfam" id="PF00072">
    <property type="entry name" value="Response_reg"/>
    <property type="match status" value="1"/>
</dbReference>
<feature type="domain" description="Response regulatory" evidence="15">
    <location>
        <begin position="908"/>
        <end position="1029"/>
    </location>
</feature>
<dbReference type="SUPFAM" id="SSF158472">
    <property type="entry name" value="HAMP domain-like"/>
    <property type="match status" value="1"/>
</dbReference>
<feature type="modified residue" description="4-aspartylphosphate" evidence="12">
    <location>
        <position position="824"/>
    </location>
</feature>
<dbReference type="RefSeq" id="WP_013282281.1">
    <property type="nucleotide sequence ID" value="NC_014387.1"/>
</dbReference>
<evidence type="ECO:0000256" key="4">
    <source>
        <dbReference type="ARBA" id="ARBA00012438"/>
    </source>
</evidence>
<evidence type="ECO:0000256" key="8">
    <source>
        <dbReference type="ARBA" id="ARBA00022777"/>
    </source>
</evidence>
<dbReference type="eggNOG" id="COG5002">
    <property type="taxonomic scope" value="Bacteria"/>
</dbReference>
<evidence type="ECO:0000259" key="14">
    <source>
        <dbReference type="PROSITE" id="PS50109"/>
    </source>
</evidence>
<keyword evidence="8 17" id="KW-0418">Kinase</keyword>
<evidence type="ECO:0000256" key="10">
    <source>
        <dbReference type="ARBA" id="ARBA00024867"/>
    </source>
</evidence>
<feature type="transmembrane region" description="Helical" evidence="13">
    <location>
        <begin position="287"/>
        <end position="310"/>
    </location>
</feature>
<feature type="transmembrane region" description="Helical" evidence="13">
    <location>
        <begin position="20"/>
        <end position="40"/>
    </location>
</feature>
<dbReference type="PANTHER" id="PTHR45339:SF1">
    <property type="entry name" value="HYBRID SIGNAL TRANSDUCTION HISTIDINE KINASE J"/>
    <property type="match status" value="1"/>
</dbReference>
<dbReference type="Proteomes" id="UP000001299">
    <property type="component" value="Chromosome 1"/>
</dbReference>
<evidence type="ECO:0000256" key="12">
    <source>
        <dbReference type="PROSITE-ProRule" id="PRU00169"/>
    </source>
</evidence>
<comment type="similarity">
    <text evidence="3">In the N-terminal section; belongs to the phytochrome family.</text>
</comment>
<dbReference type="PROSITE" id="PS50110">
    <property type="entry name" value="RESPONSE_REGULATORY"/>
    <property type="match status" value="2"/>
</dbReference>
<dbReference type="InterPro" id="IPR001789">
    <property type="entry name" value="Sig_transdc_resp-reg_receiver"/>
</dbReference>
<evidence type="ECO:0000313" key="18">
    <source>
        <dbReference type="Proteomes" id="UP000001299"/>
    </source>
</evidence>
<dbReference type="Gene3D" id="1.10.287.130">
    <property type="match status" value="1"/>
</dbReference>
<gene>
    <name evidence="17" type="ordered locus">bpr_I2899</name>
</gene>
<dbReference type="PROSITE" id="PS50109">
    <property type="entry name" value="HIS_KIN"/>
    <property type="match status" value="1"/>
</dbReference>
<dbReference type="CDD" id="cd17546">
    <property type="entry name" value="REC_hyHK_CKI1_RcsC-like"/>
    <property type="match status" value="1"/>
</dbReference>